<dbReference type="SUPFAM" id="SSF51735">
    <property type="entry name" value="NAD(P)-binding Rossmann-fold domains"/>
    <property type="match status" value="1"/>
</dbReference>
<dbReference type="EMBL" id="CP138581">
    <property type="protein sequence ID" value="WPG98741.1"/>
    <property type="molecule type" value="Genomic_DNA"/>
</dbReference>
<dbReference type="InterPro" id="IPR006151">
    <property type="entry name" value="Shikm_DH/Glu-tRNA_Rdtase"/>
</dbReference>
<comment type="similarity">
    <text evidence="1">In the 2nd section; belongs to the type-I 3-dehydroquinase family.</text>
</comment>
<dbReference type="InterPro" id="IPR001381">
    <property type="entry name" value="DHquinase_I"/>
</dbReference>
<feature type="compositionally biased region" description="Polar residues" evidence="3">
    <location>
        <begin position="25"/>
        <end position="37"/>
    </location>
</feature>
<dbReference type="FunFam" id="3.40.50.720:FF:000386">
    <property type="entry name" value="Quinate repressor protein"/>
    <property type="match status" value="1"/>
</dbReference>
<feature type="domain" description="Quinate/shikimate 5-dehydrogenase/glutamyl-tRNA reductase" evidence="4">
    <location>
        <begin position="676"/>
        <end position="732"/>
    </location>
</feature>
<dbReference type="PANTHER" id="PTHR21090:SF27">
    <property type="entry name" value="QUINATE REPRESSOR PROTEIN"/>
    <property type="match status" value="1"/>
</dbReference>
<dbReference type="InterPro" id="IPR046346">
    <property type="entry name" value="Aminoacid_DH-like_N_sf"/>
</dbReference>
<evidence type="ECO:0008006" key="9">
    <source>
        <dbReference type="Google" id="ProtNLM"/>
    </source>
</evidence>
<evidence type="ECO:0000259" key="6">
    <source>
        <dbReference type="Pfam" id="PF18317"/>
    </source>
</evidence>
<proteinExistence type="inferred from homology"/>
<name>A0AAQ3M5D1_9PEZI</name>
<dbReference type="Pfam" id="PF01487">
    <property type="entry name" value="DHquinase_I"/>
    <property type="match status" value="1"/>
</dbReference>
<dbReference type="InterPro" id="IPR036291">
    <property type="entry name" value="NAD(P)-bd_dom_sf"/>
</dbReference>
<dbReference type="SUPFAM" id="SSF52540">
    <property type="entry name" value="P-loop containing nucleoside triphosphate hydrolases"/>
    <property type="match status" value="1"/>
</dbReference>
<dbReference type="GO" id="GO:0003866">
    <property type="term" value="F:3-phosphoshikimate 1-carboxyvinyltransferase activity"/>
    <property type="evidence" value="ECO:0007669"/>
    <property type="project" value="TreeGrafter"/>
</dbReference>
<gene>
    <name evidence="7" type="ORF">R9X50_00153500</name>
</gene>
<keyword evidence="8" id="KW-1185">Reference proteome</keyword>
<dbReference type="Pfam" id="PF01202">
    <property type="entry name" value="SKI"/>
    <property type="match status" value="1"/>
</dbReference>
<dbReference type="CDD" id="cd01065">
    <property type="entry name" value="NAD_bind_Shikimate_DH"/>
    <property type="match status" value="1"/>
</dbReference>
<protein>
    <recommendedName>
        <fullName evidence="9">Quinate repressor protein</fullName>
    </recommendedName>
</protein>
<evidence type="ECO:0000259" key="4">
    <source>
        <dbReference type="Pfam" id="PF01488"/>
    </source>
</evidence>
<accession>A0AAQ3M5D1</accession>
<dbReference type="InterPro" id="IPR013785">
    <property type="entry name" value="Aldolase_TIM"/>
</dbReference>
<dbReference type="InterPro" id="IPR027417">
    <property type="entry name" value="P-loop_NTPase"/>
</dbReference>
<dbReference type="GO" id="GO:0004764">
    <property type="term" value="F:shikimate 3-dehydrogenase (NADP+) activity"/>
    <property type="evidence" value="ECO:0007669"/>
    <property type="project" value="InterPro"/>
</dbReference>
<feature type="domain" description="Shikimate dehydrogenase substrate binding N-terminal" evidence="5">
    <location>
        <begin position="537"/>
        <end position="617"/>
    </location>
</feature>
<evidence type="ECO:0000313" key="8">
    <source>
        <dbReference type="Proteomes" id="UP001303373"/>
    </source>
</evidence>
<dbReference type="Pfam" id="PF18317">
    <property type="entry name" value="SDH_C"/>
    <property type="match status" value="1"/>
</dbReference>
<dbReference type="Pfam" id="PF08501">
    <property type="entry name" value="Shikimate_dh_N"/>
    <property type="match status" value="1"/>
</dbReference>
<feature type="compositionally biased region" description="Basic and acidic residues" evidence="3">
    <location>
        <begin position="15"/>
        <end position="24"/>
    </location>
</feature>
<evidence type="ECO:0000259" key="5">
    <source>
        <dbReference type="Pfam" id="PF08501"/>
    </source>
</evidence>
<organism evidence="7 8">
    <name type="scientific">Acrodontium crateriforme</name>
    <dbReference type="NCBI Taxonomy" id="150365"/>
    <lineage>
        <taxon>Eukaryota</taxon>
        <taxon>Fungi</taxon>
        <taxon>Dikarya</taxon>
        <taxon>Ascomycota</taxon>
        <taxon>Pezizomycotina</taxon>
        <taxon>Dothideomycetes</taxon>
        <taxon>Dothideomycetidae</taxon>
        <taxon>Mycosphaerellales</taxon>
        <taxon>Teratosphaeriaceae</taxon>
        <taxon>Acrodontium</taxon>
    </lineage>
</organism>
<dbReference type="Gene3D" id="3.40.50.720">
    <property type="entry name" value="NAD(P)-binding Rossmann-like Domain"/>
    <property type="match status" value="1"/>
</dbReference>
<dbReference type="SUPFAM" id="SSF53223">
    <property type="entry name" value="Aminoacid dehydrogenase-like, N-terminal domain"/>
    <property type="match status" value="1"/>
</dbReference>
<dbReference type="InterPro" id="IPR013708">
    <property type="entry name" value="Shikimate_DH-bd_N"/>
</dbReference>
<dbReference type="Gene3D" id="3.40.50.10860">
    <property type="entry name" value="Leucine Dehydrogenase, chain A, domain 1"/>
    <property type="match status" value="1"/>
</dbReference>
<comment type="similarity">
    <text evidence="2">In the N-terminal section; belongs to the shikimate kinase family.</text>
</comment>
<dbReference type="AlphaFoldDB" id="A0AAQ3M5D1"/>
<dbReference type="SUPFAM" id="SSF51569">
    <property type="entry name" value="Aldolase"/>
    <property type="match status" value="1"/>
</dbReference>
<dbReference type="Gene3D" id="3.40.50.300">
    <property type="entry name" value="P-loop containing nucleotide triphosphate hydrolases"/>
    <property type="match status" value="1"/>
</dbReference>
<reference evidence="7 8" key="1">
    <citation type="submission" date="2023-11" db="EMBL/GenBank/DDBJ databases">
        <title>An acidophilic fungus is an integral part of prey digestion in a carnivorous sundew plant.</title>
        <authorList>
            <person name="Tsai I.J."/>
        </authorList>
    </citation>
    <scope>NUCLEOTIDE SEQUENCE [LARGE SCALE GENOMIC DNA]</scope>
    <source>
        <strain evidence="7">169a</strain>
    </source>
</reference>
<dbReference type="PANTHER" id="PTHR21090">
    <property type="entry name" value="AROM/DEHYDROQUINATE SYNTHASE"/>
    <property type="match status" value="1"/>
</dbReference>
<evidence type="ECO:0000313" key="7">
    <source>
        <dbReference type="EMBL" id="WPG98741.1"/>
    </source>
</evidence>
<dbReference type="GO" id="GO:0003855">
    <property type="term" value="F:3-dehydroquinate dehydratase activity"/>
    <property type="evidence" value="ECO:0007669"/>
    <property type="project" value="InterPro"/>
</dbReference>
<dbReference type="Pfam" id="PF01488">
    <property type="entry name" value="Shikimate_DH"/>
    <property type="match status" value="1"/>
</dbReference>
<dbReference type="CDD" id="cd00502">
    <property type="entry name" value="DHQase_I"/>
    <property type="match status" value="1"/>
</dbReference>
<sequence>MAALHAGVKRSYELIGSHERDAKNPRSTTPSKANGKSTLDLDVAETRSGRVTPSSRFKELASKVSFESDASLVLIGVNGVGKSSLGVLAATAYNRRLIDSERAFHDATGSTPHIFRKLNGTAAYHKKHCQILSQTLKGHDKDCIIVCNFSDLENQGAAILREFSQTHPTVHITRDVQGIQSYLKVWSEEKINQLLQMSGPVLRSCSNYNFFNLTEKLAEEPSHDKQDQDSLPNTKSSSGLFLTLKRVERDFLRLLRNVIGDHKRTPSHYSAYPLSQIPVHERRFTVSAVVSIDEIIDEKCDLDSLQVGVDAIDLQVPLVEVEVLRGPSSQTWFRRTAAAFATLRRATTLPVILTVVRGTKSMTLESARAAKVELTGHCLRLGPEYCTIDLSLNEAQIAALLAGKGRTNIIASWHFTKPPADGWNDSQCTAVYAQAEHLGCEVVKITMPATTIQDNFAAQGFREKMEATHRQLRLICYNTGRRGKPSMCFNPVLTPVRPPRDNISDHTDDDDDPQVSAKDVVTSLFATFVYEPMKFFIYGANVTYSLSPAMHNAAYSACGMPHNYGMHSSPTLDEFRRLSHQHDFGGSSVVQPYKTGVVPLLDGMSSHAKAIGSVNTIIPVRELREDGSIPSELDLLKQVNRTGPVKALYGYNTDWIGIRACLRRGLSPANTVRPQTSALVCGAGGQARSTIYALLSLGVRNIFVCNRTLANAHILADHYNNLIASNSISELSATEADNTRVRVLDTFDVLWPTEFRHPSLIVSSVPTQNADGTSTNFTLNEDWLKSPTGGVVIELAYRSINTPIVRQMRTQAAKGWIFMDGFDILPEQAYAQFEHFTGRRAPRNLMRSQVIAHYKEQQKYGLATMDLDPNPTGN</sequence>
<dbReference type="InterPro" id="IPR031322">
    <property type="entry name" value="Shikimate/glucono_kinase"/>
</dbReference>
<feature type="region of interest" description="Disordered" evidence="3">
    <location>
        <begin position="15"/>
        <end position="54"/>
    </location>
</feature>
<dbReference type="InterPro" id="IPR041121">
    <property type="entry name" value="SDH_C"/>
</dbReference>
<evidence type="ECO:0000256" key="2">
    <source>
        <dbReference type="ARBA" id="ARBA00009349"/>
    </source>
</evidence>
<dbReference type="Gene3D" id="3.20.20.70">
    <property type="entry name" value="Aldolase class I"/>
    <property type="match status" value="1"/>
</dbReference>
<evidence type="ECO:0000256" key="3">
    <source>
        <dbReference type="SAM" id="MobiDB-lite"/>
    </source>
</evidence>
<feature type="domain" description="SDH C-terminal" evidence="6">
    <location>
        <begin position="821"/>
        <end position="850"/>
    </location>
</feature>
<dbReference type="Proteomes" id="UP001303373">
    <property type="component" value="Chromosome 2"/>
</dbReference>
<evidence type="ECO:0000256" key="1">
    <source>
        <dbReference type="ARBA" id="ARBA00006477"/>
    </source>
</evidence>
<dbReference type="GO" id="GO:0009423">
    <property type="term" value="P:chorismate biosynthetic process"/>
    <property type="evidence" value="ECO:0007669"/>
    <property type="project" value="TreeGrafter"/>
</dbReference>